<dbReference type="EMBL" id="JAQIZT010000004">
    <property type="protein sequence ID" value="KAJ7001780.1"/>
    <property type="molecule type" value="Genomic_DNA"/>
</dbReference>
<dbReference type="AlphaFoldDB" id="A0AAD6R416"/>
<dbReference type="Proteomes" id="UP001164929">
    <property type="component" value="Chromosome 4"/>
</dbReference>
<organism evidence="2 4">
    <name type="scientific">Populus alba x Populus x berolinensis</name>
    <dbReference type="NCBI Taxonomy" id="444605"/>
    <lineage>
        <taxon>Eukaryota</taxon>
        <taxon>Viridiplantae</taxon>
        <taxon>Streptophyta</taxon>
        <taxon>Embryophyta</taxon>
        <taxon>Tracheophyta</taxon>
        <taxon>Spermatophyta</taxon>
        <taxon>Magnoliopsida</taxon>
        <taxon>eudicotyledons</taxon>
        <taxon>Gunneridae</taxon>
        <taxon>Pentapetalae</taxon>
        <taxon>rosids</taxon>
        <taxon>fabids</taxon>
        <taxon>Malpighiales</taxon>
        <taxon>Salicaceae</taxon>
        <taxon>Saliceae</taxon>
        <taxon>Populus</taxon>
    </lineage>
</organism>
<reference evidence="2 4" key="1">
    <citation type="journal article" date="2023" name="Mol. Ecol. Resour.">
        <title>Chromosome-level genome assembly of a triploid poplar Populus alba 'Berolinensis'.</title>
        <authorList>
            <person name="Chen S."/>
            <person name="Yu Y."/>
            <person name="Wang X."/>
            <person name="Wang S."/>
            <person name="Zhang T."/>
            <person name="Zhou Y."/>
            <person name="He R."/>
            <person name="Meng N."/>
            <person name="Wang Y."/>
            <person name="Liu W."/>
            <person name="Liu Z."/>
            <person name="Liu J."/>
            <person name="Guo Q."/>
            <person name="Huang H."/>
            <person name="Sederoff R.R."/>
            <person name="Wang G."/>
            <person name="Qu G."/>
            <person name="Chen S."/>
        </authorList>
    </citation>
    <scope>NUCLEOTIDE SEQUENCE [LARGE SCALE GENOMIC DNA]</scope>
    <source>
        <strain evidence="2">SC-2020</strain>
    </source>
</reference>
<dbReference type="EMBL" id="JAQIZT010000004">
    <property type="protein sequence ID" value="KAJ7002303.1"/>
    <property type="molecule type" value="Genomic_DNA"/>
</dbReference>
<protein>
    <submittedName>
        <fullName evidence="2">Uncharacterized protein</fullName>
    </submittedName>
</protein>
<dbReference type="EMBL" id="JAQIZT010000004">
    <property type="protein sequence ID" value="KAJ7001803.1"/>
    <property type="molecule type" value="Genomic_DNA"/>
</dbReference>
<dbReference type="PANTHER" id="PTHR34118:SF1">
    <property type="entry name" value="NF-KAPPA-B INHIBITOR-LIKE PROTEIN"/>
    <property type="match status" value="1"/>
</dbReference>
<gene>
    <name evidence="1" type="ORF">NC653_012010</name>
    <name evidence="2" type="ORF">NC653_012025</name>
    <name evidence="3" type="ORF">NC653_012378</name>
</gene>
<proteinExistence type="predicted"/>
<name>A0AAD6R416_9ROSI</name>
<keyword evidence="4" id="KW-1185">Reference proteome</keyword>
<sequence>MHSLLLCKSAATFDLRIGVRSEDLRDSPEKSIQGSGIALSSPRLVIPAAIHGLRVLSHQNFADDLFDFQVFIETISFAVLLHS</sequence>
<evidence type="ECO:0000313" key="4">
    <source>
        <dbReference type="Proteomes" id="UP001164929"/>
    </source>
</evidence>
<accession>A0AAD6R416</accession>
<evidence type="ECO:0000313" key="3">
    <source>
        <dbReference type="EMBL" id="KAJ7002303.1"/>
    </source>
</evidence>
<dbReference type="PANTHER" id="PTHR34118">
    <property type="entry name" value="NF-KAPPA-B INHIBITOR-LIKE PROTEIN-RELATED"/>
    <property type="match status" value="1"/>
</dbReference>
<evidence type="ECO:0000313" key="1">
    <source>
        <dbReference type="EMBL" id="KAJ7001780.1"/>
    </source>
</evidence>
<evidence type="ECO:0000313" key="2">
    <source>
        <dbReference type="EMBL" id="KAJ7001803.1"/>
    </source>
</evidence>
<comment type="caution">
    <text evidence="2">The sequence shown here is derived from an EMBL/GenBank/DDBJ whole genome shotgun (WGS) entry which is preliminary data.</text>
</comment>